<sequence>MRTKFIPILPRLFNEGLLMGTGFTVNDHMRQIVYSMLADLVHHLRVHLSYNLLCCSVYTFSKSIHDQSLPPYVQAMCCKLIMNLIDSFIATEKNHTEQPVSCKNSTKRGENRLEKG</sequence>
<name>A0A914SA95_PAREQ</name>
<reference evidence="3" key="1">
    <citation type="submission" date="2022-11" db="UniProtKB">
        <authorList>
            <consortium name="WormBaseParasite"/>
        </authorList>
    </citation>
    <scope>IDENTIFICATION</scope>
</reference>
<keyword evidence="2" id="KW-1185">Reference proteome</keyword>
<evidence type="ECO:0000313" key="2">
    <source>
        <dbReference type="Proteomes" id="UP000887564"/>
    </source>
</evidence>
<organism evidence="2 3">
    <name type="scientific">Parascaris equorum</name>
    <name type="common">Equine roundworm</name>
    <dbReference type="NCBI Taxonomy" id="6256"/>
    <lineage>
        <taxon>Eukaryota</taxon>
        <taxon>Metazoa</taxon>
        <taxon>Ecdysozoa</taxon>
        <taxon>Nematoda</taxon>
        <taxon>Chromadorea</taxon>
        <taxon>Rhabditida</taxon>
        <taxon>Spirurina</taxon>
        <taxon>Ascaridomorpha</taxon>
        <taxon>Ascaridoidea</taxon>
        <taxon>Ascarididae</taxon>
        <taxon>Parascaris</taxon>
    </lineage>
</organism>
<dbReference type="WBParaSite" id="PEQ_0001419401-mRNA-1">
    <property type="protein sequence ID" value="PEQ_0001419401-mRNA-1"/>
    <property type="gene ID" value="PEQ_0001419401"/>
</dbReference>
<dbReference type="Proteomes" id="UP000887564">
    <property type="component" value="Unplaced"/>
</dbReference>
<feature type="compositionally biased region" description="Basic and acidic residues" evidence="1">
    <location>
        <begin position="107"/>
        <end position="116"/>
    </location>
</feature>
<proteinExistence type="predicted"/>
<dbReference type="Pfam" id="PF20175">
    <property type="entry name" value="Tra1_central"/>
    <property type="match status" value="1"/>
</dbReference>
<dbReference type="InterPro" id="IPR046807">
    <property type="entry name" value="Tra1_central"/>
</dbReference>
<evidence type="ECO:0000256" key="1">
    <source>
        <dbReference type="SAM" id="MobiDB-lite"/>
    </source>
</evidence>
<feature type="region of interest" description="Disordered" evidence="1">
    <location>
        <begin position="94"/>
        <end position="116"/>
    </location>
</feature>
<dbReference type="AlphaFoldDB" id="A0A914SA95"/>
<protein>
    <submittedName>
        <fullName evidence="3">Uncharacterized protein</fullName>
    </submittedName>
</protein>
<evidence type="ECO:0000313" key="3">
    <source>
        <dbReference type="WBParaSite" id="PEQ_0001419401-mRNA-1"/>
    </source>
</evidence>
<accession>A0A914SA95</accession>